<protein>
    <submittedName>
        <fullName evidence="1">Uncharacterized protein</fullName>
    </submittedName>
</protein>
<name>X1ABQ0_9ZZZZ</name>
<organism evidence="1">
    <name type="scientific">marine sediment metagenome</name>
    <dbReference type="NCBI Taxonomy" id="412755"/>
    <lineage>
        <taxon>unclassified sequences</taxon>
        <taxon>metagenomes</taxon>
        <taxon>ecological metagenomes</taxon>
    </lineage>
</organism>
<sequence length="66" mass="6887">MASPTIQSALTERGLNLSSQMAIAEFDCSDAAANPTIEMIPAALNKNGLVILFVWGIVTETFAGSS</sequence>
<reference evidence="1" key="1">
    <citation type="journal article" date="2014" name="Front. Microbiol.">
        <title>High frequency of phylogenetically diverse reductive dehalogenase-homologous genes in deep subseafloor sedimentary metagenomes.</title>
        <authorList>
            <person name="Kawai M."/>
            <person name="Futagami T."/>
            <person name="Toyoda A."/>
            <person name="Takaki Y."/>
            <person name="Nishi S."/>
            <person name="Hori S."/>
            <person name="Arai W."/>
            <person name="Tsubouchi T."/>
            <person name="Morono Y."/>
            <person name="Uchiyama I."/>
            <person name="Ito T."/>
            <person name="Fujiyama A."/>
            <person name="Inagaki F."/>
            <person name="Takami H."/>
        </authorList>
    </citation>
    <scope>NUCLEOTIDE SEQUENCE</scope>
    <source>
        <strain evidence="1">Expedition CK06-06</strain>
    </source>
</reference>
<dbReference type="EMBL" id="BART01018892">
    <property type="protein sequence ID" value="GAG79309.1"/>
    <property type="molecule type" value="Genomic_DNA"/>
</dbReference>
<comment type="caution">
    <text evidence="1">The sequence shown here is derived from an EMBL/GenBank/DDBJ whole genome shotgun (WGS) entry which is preliminary data.</text>
</comment>
<proteinExistence type="predicted"/>
<evidence type="ECO:0000313" key="1">
    <source>
        <dbReference type="EMBL" id="GAG79309.1"/>
    </source>
</evidence>
<dbReference type="AlphaFoldDB" id="X1ABQ0"/>
<accession>X1ABQ0</accession>
<gene>
    <name evidence="1" type="ORF">S01H4_35514</name>
</gene>
<feature type="non-terminal residue" evidence="1">
    <location>
        <position position="66"/>
    </location>
</feature>